<dbReference type="Proteomes" id="UP000018439">
    <property type="component" value="Chromosome"/>
</dbReference>
<organism evidence="1 2">
    <name type="scientific">Bacteroides coprosuis DSM 18011</name>
    <dbReference type="NCBI Taxonomy" id="679937"/>
    <lineage>
        <taxon>Bacteria</taxon>
        <taxon>Pseudomonadati</taxon>
        <taxon>Bacteroidota</taxon>
        <taxon>Bacteroidia</taxon>
        <taxon>Bacteroidales</taxon>
        <taxon>Bacteroidaceae</taxon>
        <taxon>Bacteroides</taxon>
    </lineage>
</organism>
<name>F3ZRC1_9BACE</name>
<evidence type="ECO:0000313" key="1">
    <source>
        <dbReference type="EMBL" id="EGJ71929.1"/>
    </source>
</evidence>
<sequence>MMKQLIQRRGTDNKILKKNLLFQAIYVYSQSGKKKEQELMKTNPCIFLYQNADNQDQMRVKEAIQLITLPTPLFYKVIDCYRRQCCFRFFYAQNFKK</sequence>
<dbReference type="HOGENOM" id="CLU_2340897_0_0_10"/>
<reference evidence="1 2" key="1">
    <citation type="journal article" date="2011" name="Stand. Genomic Sci.">
        <title>Non-contiguous finished genome sequence of Bacteroides coprosuis type strain (PC139).</title>
        <authorList>
            <person name="Land M."/>
            <person name="Held B."/>
            <person name="Gronow S."/>
            <person name="Abt B."/>
            <person name="Lucas S."/>
            <person name="Del Rio T.G."/>
            <person name="Nolan M."/>
            <person name="Tice H."/>
            <person name="Cheng J.F."/>
            <person name="Pitluck S."/>
            <person name="Liolios K."/>
            <person name="Pagani I."/>
            <person name="Ivanova N."/>
            <person name="Mavromatis K."/>
            <person name="Mikhailova N."/>
            <person name="Pati A."/>
            <person name="Tapia R."/>
            <person name="Han C."/>
            <person name="Goodwin L."/>
            <person name="Chen A."/>
            <person name="Palaniappan K."/>
            <person name="Hauser L."/>
            <person name="Brambilla E.M."/>
            <person name="Rohde M."/>
            <person name="Goker M."/>
            <person name="Detter J.C."/>
            <person name="Woyke T."/>
            <person name="Bristow J."/>
            <person name="Eisen J.A."/>
            <person name="Markowitz V."/>
            <person name="Hugenholtz P."/>
            <person name="Kyrpides N.C."/>
            <person name="Klenk H.P."/>
            <person name="Lapidus A."/>
        </authorList>
    </citation>
    <scope>NUCLEOTIDE SEQUENCE [LARGE SCALE GENOMIC DNA]</scope>
    <source>
        <strain evidence="1 2">DSM 18011</strain>
    </source>
</reference>
<gene>
    <name evidence="1" type="ORF">Bcop_1738</name>
</gene>
<proteinExistence type="predicted"/>
<keyword evidence="2" id="KW-1185">Reference proteome</keyword>
<dbReference type="EMBL" id="CM001167">
    <property type="protein sequence ID" value="EGJ71929.1"/>
    <property type="molecule type" value="Genomic_DNA"/>
</dbReference>
<dbReference type="AlphaFoldDB" id="F3ZRC1"/>
<evidence type="ECO:0000313" key="2">
    <source>
        <dbReference type="Proteomes" id="UP000018439"/>
    </source>
</evidence>
<accession>F3ZRC1</accession>
<protein>
    <submittedName>
        <fullName evidence="1">Uncharacterized protein</fullName>
    </submittedName>
</protein>
<dbReference type="STRING" id="679937.Bcop_1738"/>